<gene>
    <name evidence="2" type="ORF">E0H73_18870</name>
</gene>
<keyword evidence="1" id="KW-0472">Membrane</keyword>
<feature type="transmembrane region" description="Helical" evidence="1">
    <location>
        <begin position="183"/>
        <end position="202"/>
    </location>
</feature>
<keyword evidence="3" id="KW-1185">Reference proteome</keyword>
<feature type="transmembrane region" description="Helical" evidence="1">
    <location>
        <begin position="77"/>
        <end position="96"/>
    </location>
</feature>
<feature type="transmembrane region" description="Helical" evidence="1">
    <location>
        <begin position="30"/>
        <end position="51"/>
    </location>
</feature>
<feature type="transmembrane region" description="Helical" evidence="1">
    <location>
        <begin position="153"/>
        <end position="171"/>
    </location>
</feature>
<accession>A0A4R0KST7</accession>
<sequence>MTAEVNEPELPAPQPREVLTATRLRRWSEAALLLIGALGLICLAYPTFVLLEYLPQVDPRQVGPVYVGRPGGIDPRWIINALISGLLLILVTGLPVRRPTGTGSLPGAVAQGLGGLAVGFWALVGATILSLHLNEPCTYASCWPMHEQTAATLAPGALTAIAMIVMACLVNRLAWWIRALVPVVVWLGTVLIQHAVWTSYLLDIFQGPPR</sequence>
<comment type="caution">
    <text evidence="2">The sequence shown here is derived from an EMBL/GenBank/DDBJ whole genome shotgun (WGS) entry which is preliminary data.</text>
</comment>
<dbReference type="OrthoDB" id="3826561at2"/>
<evidence type="ECO:0000256" key="1">
    <source>
        <dbReference type="SAM" id="Phobius"/>
    </source>
</evidence>
<dbReference type="Proteomes" id="UP000291144">
    <property type="component" value="Unassembled WGS sequence"/>
</dbReference>
<evidence type="ECO:0000313" key="2">
    <source>
        <dbReference type="EMBL" id="TCC61298.1"/>
    </source>
</evidence>
<protein>
    <submittedName>
        <fullName evidence="2">Uncharacterized protein</fullName>
    </submittedName>
</protein>
<name>A0A4R0KST7_9ACTN</name>
<organism evidence="2 3">
    <name type="scientific">Kribbella pittospori</name>
    <dbReference type="NCBI Taxonomy" id="722689"/>
    <lineage>
        <taxon>Bacteria</taxon>
        <taxon>Bacillati</taxon>
        <taxon>Actinomycetota</taxon>
        <taxon>Actinomycetes</taxon>
        <taxon>Propionibacteriales</taxon>
        <taxon>Kribbellaceae</taxon>
        <taxon>Kribbella</taxon>
    </lineage>
</organism>
<dbReference type="AlphaFoldDB" id="A0A4R0KST7"/>
<feature type="transmembrane region" description="Helical" evidence="1">
    <location>
        <begin position="108"/>
        <end position="133"/>
    </location>
</feature>
<keyword evidence="1" id="KW-1133">Transmembrane helix</keyword>
<evidence type="ECO:0000313" key="3">
    <source>
        <dbReference type="Proteomes" id="UP000291144"/>
    </source>
</evidence>
<proteinExistence type="predicted"/>
<dbReference type="RefSeq" id="WP_131357740.1">
    <property type="nucleotide sequence ID" value="NZ_SJKB01000005.1"/>
</dbReference>
<keyword evidence="1" id="KW-0812">Transmembrane</keyword>
<reference evidence="2 3" key="1">
    <citation type="submission" date="2019-02" db="EMBL/GenBank/DDBJ databases">
        <title>Kribbella capetownensis sp. nov. and Kribbella speibonae sp. nov., isolated from soil.</title>
        <authorList>
            <person name="Curtis S.M."/>
            <person name="Norton I."/>
            <person name="Everest G.J."/>
            <person name="Meyers P.R."/>
        </authorList>
    </citation>
    <scope>NUCLEOTIDE SEQUENCE [LARGE SCALE GENOMIC DNA]</scope>
    <source>
        <strain evidence="2 3">NRRL B-24813</strain>
    </source>
</reference>
<dbReference type="EMBL" id="SJKB01000005">
    <property type="protein sequence ID" value="TCC61298.1"/>
    <property type="molecule type" value="Genomic_DNA"/>
</dbReference>